<reference evidence="2 3" key="1">
    <citation type="journal article" date="2018" name="Gigascience">
        <title>Genomes of trombidid mites reveal novel predicted allergens and laterally-transferred genes associated with secondary metabolism.</title>
        <authorList>
            <person name="Dong X."/>
            <person name="Chaisiri K."/>
            <person name="Xia D."/>
            <person name="Armstrong S.D."/>
            <person name="Fang Y."/>
            <person name="Donnelly M.J."/>
            <person name="Kadowaki T."/>
            <person name="McGarry J.W."/>
            <person name="Darby A.C."/>
            <person name="Makepeace B.L."/>
        </authorList>
    </citation>
    <scope>NUCLEOTIDE SEQUENCE [LARGE SCALE GENOMIC DNA]</scope>
    <source>
        <strain evidence="2">UoL-UT</strain>
    </source>
</reference>
<dbReference type="PANTHER" id="PTHR12856">
    <property type="entry name" value="TRANSCRIPTION INITIATION FACTOR IIH-RELATED"/>
    <property type="match status" value="1"/>
</dbReference>
<organism evidence="2 3">
    <name type="scientific">Leptotrombidium deliense</name>
    <dbReference type="NCBI Taxonomy" id="299467"/>
    <lineage>
        <taxon>Eukaryota</taxon>
        <taxon>Metazoa</taxon>
        <taxon>Ecdysozoa</taxon>
        <taxon>Arthropoda</taxon>
        <taxon>Chelicerata</taxon>
        <taxon>Arachnida</taxon>
        <taxon>Acari</taxon>
        <taxon>Acariformes</taxon>
        <taxon>Trombidiformes</taxon>
        <taxon>Prostigmata</taxon>
        <taxon>Anystina</taxon>
        <taxon>Parasitengona</taxon>
        <taxon>Trombiculoidea</taxon>
        <taxon>Trombiculidae</taxon>
        <taxon>Leptotrombidium</taxon>
    </lineage>
</organism>
<sequence length="269" mass="30774">MILESSTNKERQADKHDKVNVTPTNGSLKHLNSHKEHNVCENDVDTANEASKVKKRRLAEKTQLDDLSEEYSGDCSSWAHQGTKPLKITNKDCYLVGPTPGMNNGYDGMVNNSYNSHCYTFDILKRQELIFSQWKPSLNACLTSQDAVSALSDLSPGGALLKSSHSIVLKDAVPLDLQKELKQMYCSCNELLHHFWACFPVTNEKLEEKVIQMKTTLERYQYSKLQPMHERLQKEQYNSELTSHILSQLQFAYNKFTNWQAKRNSLGRK</sequence>
<dbReference type="GO" id="GO:0006289">
    <property type="term" value="P:nucleotide-excision repair"/>
    <property type="evidence" value="ECO:0007669"/>
    <property type="project" value="InterPro"/>
</dbReference>
<evidence type="ECO:0000313" key="2">
    <source>
        <dbReference type="EMBL" id="RWS26744.1"/>
    </source>
</evidence>
<gene>
    <name evidence="2" type="ORF">B4U80_03008</name>
</gene>
<comment type="caution">
    <text evidence="2">The sequence shown here is derived from an EMBL/GenBank/DDBJ whole genome shotgun (WGS) entry which is preliminary data.</text>
</comment>
<dbReference type="OrthoDB" id="360521at2759"/>
<dbReference type="GO" id="GO:0000439">
    <property type="term" value="C:transcription factor TFIIH core complex"/>
    <property type="evidence" value="ECO:0007669"/>
    <property type="project" value="InterPro"/>
</dbReference>
<evidence type="ECO:0000313" key="3">
    <source>
        <dbReference type="Proteomes" id="UP000288716"/>
    </source>
</evidence>
<keyword evidence="3" id="KW-1185">Reference proteome</keyword>
<protein>
    <submittedName>
        <fullName evidence="2">General transcription factor IIH subunit 1-like protein</fullName>
    </submittedName>
</protein>
<proteinExistence type="predicted"/>
<dbReference type="AlphaFoldDB" id="A0A443SGT9"/>
<name>A0A443SGT9_9ACAR</name>
<dbReference type="InterPro" id="IPR027079">
    <property type="entry name" value="Tfb1/GTF2H1"/>
</dbReference>
<dbReference type="STRING" id="299467.A0A443SGT9"/>
<dbReference type="GO" id="GO:0006351">
    <property type="term" value="P:DNA-templated transcription"/>
    <property type="evidence" value="ECO:0007669"/>
    <property type="project" value="InterPro"/>
</dbReference>
<feature type="region of interest" description="Disordered" evidence="1">
    <location>
        <begin position="1"/>
        <end position="37"/>
    </location>
</feature>
<dbReference type="Proteomes" id="UP000288716">
    <property type="component" value="Unassembled WGS sequence"/>
</dbReference>
<dbReference type="VEuPathDB" id="VectorBase:LDEU005293"/>
<accession>A0A443SGT9</accession>
<dbReference type="EMBL" id="NCKV01002503">
    <property type="protein sequence ID" value="RWS26744.1"/>
    <property type="molecule type" value="Genomic_DNA"/>
</dbReference>
<feature type="compositionally biased region" description="Basic and acidic residues" evidence="1">
    <location>
        <begin position="7"/>
        <end position="19"/>
    </location>
</feature>
<evidence type="ECO:0000256" key="1">
    <source>
        <dbReference type="SAM" id="MobiDB-lite"/>
    </source>
</evidence>